<keyword evidence="1" id="KW-0347">Helicase</keyword>
<dbReference type="InterPro" id="IPR027417">
    <property type="entry name" value="P-loop_NTPase"/>
</dbReference>
<keyword evidence="1" id="KW-0378">Hydrolase</keyword>
<keyword evidence="1" id="KW-0067">ATP-binding</keyword>
<dbReference type="EMBL" id="JAPEVI010000003">
    <property type="protein sequence ID" value="MCX2724501.1"/>
    <property type="molecule type" value="Genomic_DNA"/>
</dbReference>
<evidence type="ECO:0000313" key="1">
    <source>
        <dbReference type="EMBL" id="MCX2724501.1"/>
    </source>
</evidence>
<sequence>MKMKFAEAMERRWINELGLKANPALIEGWKQLHAAVAGQPLADHWSAVQLPTGAGKTQAIALMCSRYEELEHPGALIVTRFRSEANSLADQINDIAETPIAVACHSENDISCEAMKRHPVLIITHSAFEQALKAVADGRKLTSRLHDFKDWKRGTRAWTIIDEMPNFVEPLTVSLNAIEAMVTELDRIQSLSGTICHQQLKRFLNKLRSADNATQQNRVLTAEEMNLLRDIWFDELDNDLWLTPERHFTSGEPHELRGVEVRSGYMKVVSCLEKLSQLDVLWKSSQRGIERLNGARLLFKYAGSSGVILDATASTDPAYELLGDRIKILPRPEGIRDYSNVRLNLSYGHRVGKEHMCSNGREEWSRVLEALKRDLDEGRRVLAISHKDNVPVLQTFGHFDGELSVAHWGALDGKNNWADFDSALLFGLPSLDNVTPTNLFLGCVGTLTNEWLSGDREYGVHADIQQALKDGFTIRSVVQAINRVRCRQAINEHGECERTDIYVLMPKGAKGDKIVSAIQEQMPGIQVLSWKKADKVPPARKQLTLHRLVEHLKQLKPGTYTKREVMQAANIAKRSFDRLSRKLQDPTTSAYKRLAELNVDYACAIGGAQAQFIVS</sequence>
<gene>
    <name evidence="1" type="ORF">ON753_19360</name>
</gene>
<dbReference type="RefSeq" id="WP_265964560.1">
    <property type="nucleotide sequence ID" value="NZ_JAPEVI010000003.1"/>
</dbReference>
<reference evidence="1 2" key="1">
    <citation type="journal article" date="2016" name="Int. J. Syst. Evol. Microbiol.">
        <title>Labrenzia salina sp. nov., isolated from the rhizosphere of the halophyte Arthrocnemum macrostachyum.</title>
        <authorList>
            <person name="Camacho M."/>
            <person name="Redondo-Gomez S."/>
            <person name="Rodriguez-Llorente I."/>
            <person name="Rohde M."/>
            <person name="Sproer C."/>
            <person name="Schumann P."/>
            <person name="Klenk H.P."/>
            <person name="Montero-Calasanz M.D.C."/>
        </authorList>
    </citation>
    <scope>NUCLEOTIDE SEQUENCE [LARGE SCALE GENOMIC DNA]</scope>
    <source>
        <strain evidence="1 2">DSM 29163</strain>
    </source>
</reference>
<organism evidence="1 2">
    <name type="scientific">Roseibium salinum</name>
    <dbReference type="NCBI Taxonomy" id="1604349"/>
    <lineage>
        <taxon>Bacteria</taxon>
        <taxon>Pseudomonadati</taxon>
        <taxon>Pseudomonadota</taxon>
        <taxon>Alphaproteobacteria</taxon>
        <taxon>Hyphomicrobiales</taxon>
        <taxon>Stappiaceae</taxon>
        <taxon>Roseibium</taxon>
    </lineage>
</organism>
<evidence type="ECO:0000313" key="2">
    <source>
        <dbReference type="Proteomes" id="UP001300261"/>
    </source>
</evidence>
<dbReference type="GO" id="GO:0004386">
    <property type="term" value="F:helicase activity"/>
    <property type="evidence" value="ECO:0007669"/>
    <property type="project" value="UniProtKB-KW"/>
</dbReference>
<keyword evidence="1" id="KW-0547">Nucleotide-binding</keyword>
<accession>A0ABT3R5U0</accession>
<keyword evidence="2" id="KW-1185">Reference proteome</keyword>
<dbReference type="Proteomes" id="UP001300261">
    <property type="component" value="Unassembled WGS sequence"/>
</dbReference>
<dbReference type="Gene3D" id="3.40.50.300">
    <property type="entry name" value="P-loop containing nucleotide triphosphate hydrolases"/>
    <property type="match status" value="1"/>
</dbReference>
<protein>
    <submittedName>
        <fullName evidence="1">DEAD/DEAH box helicase family protein</fullName>
    </submittedName>
</protein>
<proteinExistence type="predicted"/>
<comment type="caution">
    <text evidence="1">The sequence shown here is derived from an EMBL/GenBank/DDBJ whole genome shotgun (WGS) entry which is preliminary data.</text>
</comment>
<dbReference type="SUPFAM" id="SSF52540">
    <property type="entry name" value="P-loop containing nucleoside triphosphate hydrolases"/>
    <property type="match status" value="1"/>
</dbReference>
<name>A0ABT3R5U0_9HYPH</name>